<feature type="chain" id="PRO_5045860225" evidence="1">
    <location>
        <begin position="18"/>
        <end position="174"/>
    </location>
</feature>
<proteinExistence type="predicted"/>
<feature type="signal peptide" evidence="1">
    <location>
        <begin position="1"/>
        <end position="17"/>
    </location>
</feature>
<name>A0ABZ2C532_9PROT</name>
<evidence type="ECO:0000313" key="3">
    <source>
        <dbReference type="Proteomes" id="UP001330434"/>
    </source>
</evidence>
<gene>
    <name evidence="2" type="ORF">Bealeia1_01810</name>
</gene>
<keyword evidence="3" id="KW-1185">Reference proteome</keyword>
<evidence type="ECO:0000313" key="2">
    <source>
        <dbReference type="EMBL" id="WVX67596.1"/>
    </source>
</evidence>
<keyword evidence="1" id="KW-0732">Signal</keyword>
<accession>A0ABZ2C532</accession>
<reference evidence="2 3" key="1">
    <citation type="journal article" date="2024" name="Environ. Microbiol.">
        <title>Novel evolutionary insights on the interactions of the Holosporales (Alphaproteobacteria) with eukaryotic hosts from comparative genomics.</title>
        <authorList>
            <person name="Giovannini M."/>
            <person name="Petroni G."/>
            <person name="Castelli M."/>
        </authorList>
    </citation>
    <scope>NUCLEOTIDE SEQUENCE [LARGE SCALE GENOMIC DNA]</scope>
    <source>
        <strain evidence="2 3">US_Bl 15I1</strain>
    </source>
</reference>
<protein>
    <submittedName>
        <fullName evidence="2">Uncharacterized protein</fullName>
    </submittedName>
</protein>
<dbReference type="Proteomes" id="UP001330434">
    <property type="component" value="Chromosome"/>
</dbReference>
<organism evidence="2 3">
    <name type="scientific">Candidatus Bealeia paramacronuclearis</name>
    <dbReference type="NCBI Taxonomy" id="1921001"/>
    <lineage>
        <taxon>Bacteria</taxon>
        <taxon>Pseudomonadati</taxon>
        <taxon>Pseudomonadota</taxon>
        <taxon>Alphaproteobacteria</taxon>
        <taxon>Holosporales</taxon>
        <taxon>Holosporaceae</taxon>
        <taxon>Candidatus Bealeia</taxon>
    </lineage>
</organism>
<sequence>MKIFVFFSLLSFFIGSASTYAMENEKEFKEELRLISNKKTKKETTEYNNSKKKYKLKFDINGDYPWEPEYISIDFHTDNFGELSEMLRKVLKSGIPFDYLRIDAGTFDPEFNQLVIDTFPSLTKLAIKSSFYDESNFINRHYVKIWTNNHTEPNNLISELKDLYHITYRINKNL</sequence>
<evidence type="ECO:0000256" key="1">
    <source>
        <dbReference type="SAM" id="SignalP"/>
    </source>
</evidence>
<dbReference type="EMBL" id="CP133270">
    <property type="protein sequence ID" value="WVX67596.1"/>
    <property type="molecule type" value="Genomic_DNA"/>
</dbReference>
<dbReference type="RefSeq" id="WP_331256310.1">
    <property type="nucleotide sequence ID" value="NZ_CP133270.1"/>
</dbReference>